<accession>A0AAP0PZH8</accession>
<comment type="caution">
    <text evidence="4">The sequence shown here is derived from an EMBL/GenBank/DDBJ whole genome shotgun (WGS) entry which is preliminary data.</text>
</comment>
<keyword evidence="1" id="KW-0175">Coiled coil</keyword>
<organism evidence="4 5">
    <name type="scientific">Stephania yunnanensis</name>
    <dbReference type="NCBI Taxonomy" id="152371"/>
    <lineage>
        <taxon>Eukaryota</taxon>
        <taxon>Viridiplantae</taxon>
        <taxon>Streptophyta</taxon>
        <taxon>Embryophyta</taxon>
        <taxon>Tracheophyta</taxon>
        <taxon>Spermatophyta</taxon>
        <taxon>Magnoliopsida</taxon>
        <taxon>Ranunculales</taxon>
        <taxon>Menispermaceae</taxon>
        <taxon>Menispermoideae</taxon>
        <taxon>Cissampelideae</taxon>
        <taxon>Stephania</taxon>
    </lineage>
</organism>
<dbReference type="Proteomes" id="UP001420932">
    <property type="component" value="Unassembled WGS sequence"/>
</dbReference>
<evidence type="ECO:0000259" key="3">
    <source>
        <dbReference type="PROSITE" id="PS51140"/>
    </source>
</evidence>
<feature type="coiled-coil region" evidence="1">
    <location>
        <begin position="381"/>
        <end position="408"/>
    </location>
</feature>
<dbReference type="PANTHER" id="PTHR48459:SF1">
    <property type="entry name" value="CUE DOMAIN-CONTAINING PROTEIN"/>
    <property type="match status" value="1"/>
</dbReference>
<proteinExistence type="predicted"/>
<dbReference type="InterPro" id="IPR003892">
    <property type="entry name" value="CUE"/>
</dbReference>
<reference evidence="4 5" key="1">
    <citation type="submission" date="2024-01" db="EMBL/GenBank/DDBJ databases">
        <title>Genome assemblies of Stephania.</title>
        <authorList>
            <person name="Yang L."/>
        </authorList>
    </citation>
    <scope>NUCLEOTIDE SEQUENCE [LARGE SCALE GENOMIC DNA]</scope>
    <source>
        <strain evidence="4">YNDBR</strain>
        <tissue evidence="4">Leaf</tissue>
    </source>
</reference>
<dbReference type="GO" id="GO:0043130">
    <property type="term" value="F:ubiquitin binding"/>
    <property type="evidence" value="ECO:0007669"/>
    <property type="project" value="InterPro"/>
</dbReference>
<dbReference type="PROSITE" id="PS51140">
    <property type="entry name" value="CUE"/>
    <property type="match status" value="1"/>
</dbReference>
<name>A0AAP0PZH8_9MAGN</name>
<feature type="coiled-coil region" evidence="1">
    <location>
        <begin position="441"/>
        <end position="525"/>
    </location>
</feature>
<dbReference type="PANTHER" id="PTHR48459">
    <property type="entry name" value="CUE DOMAIN-CONTAINING PROTEIN"/>
    <property type="match status" value="1"/>
</dbReference>
<dbReference type="CDD" id="cd14279">
    <property type="entry name" value="CUE"/>
    <property type="match status" value="1"/>
</dbReference>
<feature type="compositionally biased region" description="Polar residues" evidence="2">
    <location>
        <begin position="620"/>
        <end position="631"/>
    </location>
</feature>
<feature type="domain" description="CUE" evidence="3">
    <location>
        <begin position="2"/>
        <end position="45"/>
    </location>
</feature>
<feature type="compositionally biased region" description="Polar residues" evidence="2">
    <location>
        <begin position="583"/>
        <end position="593"/>
    </location>
</feature>
<protein>
    <recommendedName>
        <fullName evidence="3">CUE domain-containing protein</fullName>
    </recommendedName>
</protein>
<keyword evidence="5" id="KW-1185">Reference proteome</keyword>
<feature type="region of interest" description="Disordered" evidence="2">
    <location>
        <begin position="583"/>
        <end position="631"/>
    </location>
</feature>
<evidence type="ECO:0000313" key="4">
    <source>
        <dbReference type="EMBL" id="KAK9161290.1"/>
    </source>
</evidence>
<evidence type="ECO:0000313" key="5">
    <source>
        <dbReference type="Proteomes" id="UP001420932"/>
    </source>
</evidence>
<evidence type="ECO:0000256" key="2">
    <source>
        <dbReference type="SAM" id="MobiDB-lite"/>
    </source>
</evidence>
<dbReference type="AlphaFoldDB" id="A0AAP0PZH8"/>
<sequence>MGFKSVFKALQEVFPQVDARILKAAAIEHSKDADAAVEFILSEVLASSSTAMGPPRGYPDRDYQQFHNYDTPESSNAACDRTAAPLSRGLWIRTEEQIPFLRHKEVVEEVDKGSFKSASVVSEGYAGARSSSNVNYAPQDEVPVNSLISSIYGVSDPDQQHKPLENHKEVNVIVELHQGPHVTSNVKGQDDVVMASDCNAVPFDNDNDENVDEHKEFIVANIPNQGPHAASSSMIHDDIMPINYRNVPFVGVNDENEQVDGKPDSSICGKSSFEDNASVMTNLSSKVFLEASPGLEELLDFADDEFIDTASSTIIANENLESSYLKNVTEHMVFDSELVDPEENSSPKVAVSHSDQISRIALLEDYINGAKNNKRTLLSSMEAVINMMREVELEEKAAEQAKQEAANGGLDIHSQAEDIRQMLRAAKEANDMHAGEVYGEKAILATEARELQSRLLNLSDERDKSLAILDKMRQALESRLVAAEEIRIVVEQEKLDKEESARRYFAEQQDLMEKVVQESKQLQLEAEENSKLREFLMDRGLIVDMLHGEIAVVCKDIKLLKEKCDNRVPLSESLCSSQTSCRLASSGLSNSSKTLREQPELSESTVQTAPPPSTVDEPKTSTPKEQGFQASRKTFFDDDWEMFEDEMALHDA</sequence>
<evidence type="ECO:0000256" key="1">
    <source>
        <dbReference type="SAM" id="Coils"/>
    </source>
</evidence>
<gene>
    <name evidence="4" type="ORF">Syun_007631</name>
</gene>
<dbReference type="EMBL" id="JBBNAF010000003">
    <property type="protein sequence ID" value="KAK9161290.1"/>
    <property type="molecule type" value="Genomic_DNA"/>
</dbReference>